<evidence type="ECO:0000256" key="1">
    <source>
        <dbReference type="ARBA" id="ARBA00022729"/>
    </source>
</evidence>
<dbReference type="Proteomes" id="UP000003316">
    <property type="component" value="Unassembled WGS sequence"/>
</dbReference>
<evidence type="ECO:0000313" key="6">
    <source>
        <dbReference type="Proteomes" id="UP000003316"/>
    </source>
</evidence>
<keyword evidence="2" id="KW-0175">Coiled coil</keyword>
<accession>E1LV85</accession>
<comment type="caution">
    <text evidence="5">The sequence shown here is derived from an EMBL/GenBank/DDBJ whole genome shotgun (WGS) entry which is preliminary data.</text>
</comment>
<evidence type="ECO:0000259" key="4">
    <source>
        <dbReference type="Pfam" id="PF04650"/>
    </source>
</evidence>
<feature type="coiled-coil region" evidence="2">
    <location>
        <begin position="131"/>
        <end position="161"/>
    </location>
</feature>
<feature type="compositionally biased region" description="Polar residues" evidence="3">
    <location>
        <begin position="182"/>
        <end position="197"/>
    </location>
</feature>
<evidence type="ECO:0000313" key="5">
    <source>
        <dbReference type="EMBL" id="EFN99607.1"/>
    </source>
</evidence>
<dbReference type="EMBL" id="AEDV01000104">
    <property type="protein sequence ID" value="EFN99607.1"/>
    <property type="molecule type" value="Genomic_DNA"/>
</dbReference>
<evidence type="ECO:0000256" key="3">
    <source>
        <dbReference type="SAM" id="MobiDB-lite"/>
    </source>
</evidence>
<reference evidence="5 6" key="1">
    <citation type="submission" date="2010-09" db="EMBL/GenBank/DDBJ databases">
        <authorList>
            <person name="Daugherty S.C."/>
            <person name="Tallon L.J."/>
            <person name="Jones K.M."/>
            <person name="Liu X."/>
            <person name="Kilian M."/>
            <person name="Tettelin H."/>
        </authorList>
    </citation>
    <scope>NUCLEOTIDE SEQUENCE [LARGE SCALE GENOMIC DNA]</scope>
    <source>
        <strain evidence="5 6">SK597</strain>
    </source>
</reference>
<organism evidence="5 6">
    <name type="scientific">Streptococcus mitis SK597</name>
    <dbReference type="NCBI Taxonomy" id="585204"/>
    <lineage>
        <taxon>Bacteria</taxon>
        <taxon>Bacillati</taxon>
        <taxon>Bacillota</taxon>
        <taxon>Bacilli</taxon>
        <taxon>Lactobacillales</taxon>
        <taxon>Streptococcaceae</taxon>
        <taxon>Streptococcus</taxon>
        <taxon>Streptococcus mitis group</taxon>
    </lineage>
</organism>
<name>E1LV85_STRMT</name>
<feature type="compositionally biased region" description="Basic and acidic residues" evidence="3">
    <location>
        <begin position="68"/>
        <end position="78"/>
    </location>
</feature>
<sequence>MENKSNSLNRIKRHQREKVLRFSIRKYSFGAASVAIAALMFLGARVVSADTVSGSSSPSTAGVVQPNDKGDSPVGIKDENKSEVANNSLENKEVALVENSSNTVDKSQLRTVVEELNSLLSTKLNLDDSVLSSVKERVQRAQALLDKADAVQKDINELKELLSADLATLSNAVKESSEVRESNTGTEAEKPANQSSPEVRASEESQTVSAKKDSLKLSVDQLQAAISEVPEHDTTKEVLEKANEVMVLAQGVLQNTTVSLTDVEQMNKLVKRMFNSVKNATLRLSSGSHDPRNGQRMTQGTGERAAAVSSRWTNQDNLLSYQRFRATDENGRVRNDDRQFTENKVDMTARIETIDGVKYAVYDIFFNNDGKSMVRLSRQQLYNVILPPKILDLQSSGAYKSDTIRDLHFDTYRRNNQNESGTLSQNPDKFTYESTQNFHFLNDNGQSKGNLTYFYNLGVRQSGRSYDQDMKDYFKNNKNDPFLKKAVALDGVNKSWSYGIGVRTNNPTAAVHMHFKAKLRSDVTDEAVKKAFILAIAGTYGETTNQSYVFGSGKNDNENVEPTVKQSAKYPISGREVTKKVDAPLGDLDKPVDAGFVTGNNNFPTDIRWSWPDGKPNTTTAGVFRYKVKAQYSDNTSNTTDATLKVLPNKPEIDQKSVNEKAGKTGQTVTVNVGKGVPDNSTVTLYSGNTVIGTGNTKGTTATITVSKALPSTAITAKTTVKNNGTVESEFSAPVTPTEVPDKAAPTVLINGKKLTENADDNRFIIYRGANFNPTFRVQDDKSNHVNLSITGLPNGVANVTTSGGKEFNYTIPDNTVANEAPFGESIASVVASDGRNSATYKFKYRIVDIQAKNSTTENRALGSALGDPHDHFKVAESNTVENDKYYPTGMQFKWIELNRSTITTTDVPNTTNLNELGNVTKYFATAVFPAVKNTKEIDRVNYTIYSPKQKAIPITFNVTDNVKPTVKLVGDNGSDT</sequence>
<feature type="domain" description="YSIRK Gram-positive signal peptide" evidence="4">
    <location>
        <begin position="17"/>
        <end position="42"/>
    </location>
</feature>
<gene>
    <name evidence="5" type="ORF">SMSK597_1874</name>
</gene>
<dbReference type="NCBIfam" id="TIGR01168">
    <property type="entry name" value="YSIRK_signal"/>
    <property type="match status" value="1"/>
</dbReference>
<protein>
    <submittedName>
        <fullName evidence="5">Putative surface protein</fullName>
    </submittedName>
</protein>
<dbReference type="eggNOG" id="COG2373">
    <property type="taxonomic scope" value="Bacteria"/>
</dbReference>
<feature type="non-terminal residue" evidence="5">
    <location>
        <position position="977"/>
    </location>
</feature>
<dbReference type="AlphaFoldDB" id="E1LV85"/>
<feature type="region of interest" description="Disordered" evidence="3">
    <location>
        <begin position="55"/>
        <end position="78"/>
    </location>
</feature>
<evidence type="ECO:0000256" key="2">
    <source>
        <dbReference type="SAM" id="Coils"/>
    </source>
</evidence>
<dbReference type="Pfam" id="PF04650">
    <property type="entry name" value="YSIRK_signal"/>
    <property type="match status" value="1"/>
</dbReference>
<dbReference type="InterPro" id="IPR005877">
    <property type="entry name" value="YSIRK_signal_dom"/>
</dbReference>
<keyword evidence="1" id="KW-0732">Signal</keyword>
<feature type="region of interest" description="Disordered" evidence="3">
    <location>
        <begin position="175"/>
        <end position="213"/>
    </location>
</feature>
<dbReference type="RefSeq" id="WP_000428918.1">
    <property type="nucleotide sequence ID" value="NZ_AEDV01000104.1"/>
</dbReference>
<proteinExistence type="predicted"/>